<proteinExistence type="predicted"/>
<comment type="caution">
    <text evidence="1">The sequence shown here is derived from an EMBL/GenBank/DDBJ whole genome shotgun (WGS) entry which is preliminary data.</text>
</comment>
<evidence type="ECO:0000313" key="1">
    <source>
        <dbReference type="EMBL" id="KAJ3475660.1"/>
    </source>
</evidence>
<keyword evidence="2" id="KW-1185">Reference proteome</keyword>
<dbReference type="Proteomes" id="UP001148737">
    <property type="component" value="Unassembled WGS sequence"/>
</dbReference>
<protein>
    <submittedName>
        <fullName evidence="1">Uncharacterized protein</fullName>
    </submittedName>
</protein>
<name>A0ACC1QI58_9HYPO</name>
<organism evidence="1 2">
    <name type="scientific">Lecanicillium saksenae</name>
    <dbReference type="NCBI Taxonomy" id="468837"/>
    <lineage>
        <taxon>Eukaryota</taxon>
        <taxon>Fungi</taxon>
        <taxon>Dikarya</taxon>
        <taxon>Ascomycota</taxon>
        <taxon>Pezizomycotina</taxon>
        <taxon>Sordariomycetes</taxon>
        <taxon>Hypocreomycetidae</taxon>
        <taxon>Hypocreales</taxon>
        <taxon>Cordycipitaceae</taxon>
        <taxon>Lecanicillium</taxon>
    </lineage>
</organism>
<sequence>MSQTPDLEHKRKRSAIESGSGQHNYPSPQQNPLQQSHGGYINFLPRPNAERLALIQGDGDTFGDILNLLADYEGMHSLQLRLP</sequence>
<gene>
    <name evidence="1" type="ORF">NLG97_g9383</name>
</gene>
<dbReference type="EMBL" id="JANAKD010001921">
    <property type="protein sequence ID" value="KAJ3475660.1"/>
    <property type="molecule type" value="Genomic_DNA"/>
</dbReference>
<evidence type="ECO:0000313" key="2">
    <source>
        <dbReference type="Proteomes" id="UP001148737"/>
    </source>
</evidence>
<accession>A0ACC1QI58</accession>
<reference evidence="1" key="1">
    <citation type="submission" date="2022-07" db="EMBL/GenBank/DDBJ databases">
        <title>Genome Sequence of Lecanicillium saksenae.</title>
        <authorList>
            <person name="Buettner E."/>
        </authorList>
    </citation>
    <scope>NUCLEOTIDE SEQUENCE</scope>
    <source>
        <strain evidence="1">VT-O1</strain>
    </source>
</reference>